<dbReference type="Proteomes" id="UP000236321">
    <property type="component" value="Unassembled WGS sequence"/>
</dbReference>
<evidence type="ECO:0000259" key="1">
    <source>
        <dbReference type="Pfam" id="PF14261"/>
    </source>
</evidence>
<dbReference type="Pfam" id="PF11103">
    <property type="entry name" value="DUF2887"/>
    <property type="match status" value="1"/>
</dbReference>
<feature type="domain" description="DUF4351" evidence="1">
    <location>
        <begin position="227"/>
        <end position="284"/>
    </location>
</feature>
<dbReference type="RefSeq" id="WP_103111917.1">
    <property type="nucleotide sequence ID" value="NZ_BEYQ01000004.1"/>
</dbReference>
<comment type="caution">
    <text evidence="2">The sequence shown here is derived from an EMBL/GenBank/DDBJ whole genome shotgun (WGS) entry which is preliminary data.</text>
</comment>
<gene>
    <name evidence="2" type="ORF">BGM30_15460</name>
</gene>
<dbReference type="AlphaFoldDB" id="A0A9P2YHV4"/>
<name>A0A9P2YHV4_MICAE</name>
<proteinExistence type="predicted"/>
<dbReference type="PANTHER" id="PTHR35586">
    <property type="entry name" value="SLL1691 PROTEIN"/>
    <property type="match status" value="1"/>
</dbReference>
<dbReference type="InterPro" id="IPR010106">
    <property type="entry name" value="RpnA"/>
</dbReference>
<dbReference type="InterPro" id="IPR022573">
    <property type="entry name" value="DUF2887"/>
</dbReference>
<dbReference type="PANTHER" id="PTHR35586:SF2">
    <property type="entry name" value="SLL1542 PROTEIN"/>
    <property type="match status" value="1"/>
</dbReference>
<dbReference type="InterPro" id="IPR025587">
    <property type="entry name" value="DUF4351"/>
</dbReference>
<organism evidence="2 3">
    <name type="scientific">Microcystis aeruginosa NIES-298</name>
    <dbReference type="NCBI Taxonomy" id="449468"/>
    <lineage>
        <taxon>Bacteria</taxon>
        <taxon>Bacillati</taxon>
        <taxon>Cyanobacteriota</taxon>
        <taxon>Cyanophyceae</taxon>
        <taxon>Oscillatoriophycideae</taxon>
        <taxon>Chroococcales</taxon>
        <taxon>Microcystaceae</taxon>
        <taxon>Microcystis</taxon>
    </lineage>
</organism>
<protein>
    <recommendedName>
        <fullName evidence="1">DUF4351 domain-containing protein</fullName>
    </recommendedName>
</protein>
<dbReference type="NCBIfam" id="TIGR01784">
    <property type="entry name" value="T_den_put_tspse"/>
    <property type="match status" value="1"/>
</dbReference>
<evidence type="ECO:0000313" key="2">
    <source>
        <dbReference type="EMBL" id="GBD52453.1"/>
    </source>
</evidence>
<accession>A0A9P2YHV4</accession>
<dbReference type="EMBL" id="BEYQ01000004">
    <property type="protein sequence ID" value="GBD52453.1"/>
    <property type="molecule type" value="Genomic_DNA"/>
</dbReference>
<dbReference type="Pfam" id="PF14261">
    <property type="entry name" value="DUF4351"/>
    <property type="match status" value="1"/>
</dbReference>
<sequence>MKRDSIFYRLFQQSPSLLFDLLENPPDNATEYRFDSVAVKEPKFEIDGVFLPPDNDSSGVIYFCEVQFQKDERLYERVFGESFLYFYRQRERFTDWQIVVIYSTRSLEQSNTHLYRALLNCPQVHRIYLNELGEIQQLPLGVALMVLTTVEETQAPEKARYLLARTQEQIADTEASRAIMEMIATIMVYKFTNLSRQEVEAMLGLQLADTRVYREAKEEGRLEGQLEGRLEGESALILRLLQRRFGAVDEVLAARTQSLEIEQLESLAEALLDFTTLNDLVLWLNCPSQPLN</sequence>
<evidence type="ECO:0000313" key="3">
    <source>
        <dbReference type="Proteomes" id="UP000236321"/>
    </source>
</evidence>
<reference evidence="3" key="1">
    <citation type="submission" date="2017-12" db="EMBL/GenBank/DDBJ databases">
        <title>Improved Draft Genome Sequence of Microcystis aeruginosa NIES-298, a Microcystin-Producing Cyanobacterium from Lake Kasumigaura, Japan.</title>
        <authorList>
            <person name="Yamaguchi H."/>
            <person name="Suzuki S."/>
            <person name="Kawachi M."/>
        </authorList>
    </citation>
    <scope>NUCLEOTIDE SEQUENCE [LARGE SCALE GENOMIC DNA]</scope>
    <source>
        <strain evidence="3">NIES-298</strain>
    </source>
</reference>